<dbReference type="AlphaFoldDB" id="A0A5B7GKH3"/>
<sequence>MPRTTETHCSPPIPSPAPHHPTTPQHSFSLRRCYHSRAGSPHHSAAPAMDSFIHHRHHHHHHHRRCLCARRCVGHAARHTLFLERWAMFGVLQRAPHR</sequence>
<reference evidence="2 3" key="1">
    <citation type="submission" date="2019-05" db="EMBL/GenBank/DDBJ databases">
        <title>Another draft genome of Portunus trituberculatus and its Hox gene families provides insights of decapod evolution.</title>
        <authorList>
            <person name="Jeong J.-H."/>
            <person name="Song I."/>
            <person name="Kim S."/>
            <person name="Choi T."/>
            <person name="Kim D."/>
            <person name="Ryu S."/>
            <person name="Kim W."/>
        </authorList>
    </citation>
    <scope>NUCLEOTIDE SEQUENCE [LARGE SCALE GENOMIC DNA]</scope>
    <source>
        <tissue evidence="2">Muscle</tissue>
    </source>
</reference>
<protein>
    <submittedName>
        <fullName evidence="2">Uncharacterized protein</fullName>
    </submittedName>
</protein>
<accession>A0A5B7GKH3</accession>
<name>A0A5B7GKH3_PORTR</name>
<evidence type="ECO:0000313" key="3">
    <source>
        <dbReference type="Proteomes" id="UP000324222"/>
    </source>
</evidence>
<dbReference type="EMBL" id="VSRR010017718">
    <property type="protein sequence ID" value="MPC60611.1"/>
    <property type="molecule type" value="Genomic_DNA"/>
</dbReference>
<comment type="caution">
    <text evidence="2">The sequence shown here is derived from an EMBL/GenBank/DDBJ whole genome shotgun (WGS) entry which is preliminary data.</text>
</comment>
<proteinExistence type="predicted"/>
<feature type="compositionally biased region" description="Pro residues" evidence="1">
    <location>
        <begin position="11"/>
        <end position="21"/>
    </location>
</feature>
<keyword evidence="3" id="KW-1185">Reference proteome</keyword>
<gene>
    <name evidence="2" type="ORF">E2C01_054664</name>
</gene>
<dbReference type="Proteomes" id="UP000324222">
    <property type="component" value="Unassembled WGS sequence"/>
</dbReference>
<evidence type="ECO:0000313" key="2">
    <source>
        <dbReference type="EMBL" id="MPC60611.1"/>
    </source>
</evidence>
<organism evidence="2 3">
    <name type="scientific">Portunus trituberculatus</name>
    <name type="common">Swimming crab</name>
    <name type="synonym">Neptunus trituberculatus</name>
    <dbReference type="NCBI Taxonomy" id="210409"/>
    <lineage>
        <taxon>Eukaryota</taxon>
        <taxon>Metazoa</taxon>
        <taxon>Ecdysozoa</taxon>
        <taxon>Arthropoda</taxon>
        <taxon>Crustacea</taxon>
        <taxon>Multicrustacea</taxon>
        <taxon>Malacostraca</taxon>
        <taxon>Eumalacostraca</taxon>
        <taxon>Eucarida</taxon>
        <taxon>Decapoda</taxon>
        <taxon>Pleocyemata</taxon>
        <taxon>Brachyura</taxon>
        <taxon>Eubrachyura</taxon>
        <taxon>Portunoidea</taxon>
        <taxon>Portunidae</taxon>
        <taxon>Portuninae</taxon>
        <taxon>Portunus</taxon>
    </lineage>
</organism>
<feature type="region of interest" description="Disordered" evidence="1">
    <location>
        <begin position="1"/>
        <end position="46"/>
    </location>
</feature>
<evidence type="ECO:0000256" key="1">
    <source>
        <dbReference type="SAM" id="MobiDB-lite"/>
    </source>
</evidence>